<dbReference type="Pfam" id="PF22544">
    <property type="entry name" value="HYDIN_VesB_CFA65-like_Ig"/>
    <property type="match status" value="2"/>
</dbReference>
<evidence type="ECO:0000256" key="1">
    <source>
        <dbReference type="ARBA" id="ARBA00004138"/>
    </source>
</evidence>
<dbReference type="InterPro" id="IPR054090">
    <property type="entry name" value="Cep192_Spd-2-like_dom"/>
</dbReference>
<dbReference type="InterPro" id="IPR052614">
    <property type="entry name" value="CFAP65"/>
</dbReference>
<feature type="signal peptide" evidence="6">
    <location>
        <begin position="1"/>
        <end position="32"/>
    </location>
</feature>
<proteinExistence type="predicted"/>
<reference evidence="9 10" key="1">
    <citation type="submission" date="2020-07" db="EMBL/GenBank/DDBJ databases">
        <title>Genomic Encyclopedia of Type Strains, Phase IV (KMG-V): Genome sequencing to study the core and pangenomes of soil and plant-associated prokaryotes.</title>
        <authorList>
            <person name="Whitman W."/>
        </authorList>
    </citation>
    <scope>NUCLEOTIDE SEQUENCE [LARGE SCALE GENOMIC DNA]</scope>
    <source>
        <strain evidence="9 10">M8UP22</strain>
    </source>
</reference>
<keyword evidence="6" id="KW-0732">Signal</keyword>
<comment type="caution">
    <text evidence="9">The sequence shown here is derived from an EMBL/GenBank/DDBJ whole genome shotgun (WGS) entry which is preliminary data.</text>
</comment>
<accession>A0A852VJL9</accession>
<dbReference type="SUPFAM" id="SSF101898">
    <property type="entry name" value="NHL repeat"/>
    <property type="match status" value="1"/>
</dbReference>
<keyword evidence="5" id="KW-0966">Cell projection</keyword>
<evidence type="ECO:0000259" key="8">
    <source>
        <dbReference type="Pfam" id="PF22544"/>
    </source>
</evidence>
<evidence type="ECO:0000256" key="3">
    <source>
        <dbReference type="ARBA" id="ARBA00022490"/>
    </source>
</evidence>
<sequence>MKTPLSLRRVRAGLCGVIALLLLASLPLAAQASATGPQQLLFTGLLGSSNPDPTNAHYAQFNAIKSDSAGNLYLLLDQGDGIRLLKTDPTATNVLAQTHLGSSGDIGLAMALDPSGNLYLTGTTTSGTLSTTSGAAFPSAAPNPGDTSINSYIGKFDQNLNTVFLTYAGSPRTAASAIAATADAVFLTGSIFGSALPVTPSGIIQSPASGSLQNGFVEKFNTTGTTLLYATYLSGQNGNTAPAAIAADAGDNAYIAGYTTSTGYPTLAAIIPDLLTPTSGFLTKLTPAGDGIVFSTFIPGPGISSLVIDPSPQDPTTQNLLLTGSIAPGQFPIATVSSPLVNTNYQTLLRLSLDGSTLLTSDLLAPGTQSSVALAPSGAAWVTGTLTGELTANPAWLLPLTPLSTIGNSYALRLTQQNTIDQTIRFGGLPITTGAFASAPVTLTGLTVDSTGQPTFAGSASPTASASLLSTETYDLPLVNTPTPALPSTLRSAALPASSCTNGSLCSGSAAYLAQLSTTAAPSLALSTDDSPNLTLRNLGSADATNLQLSATGFTLATNCPPTLPPGGECGIALTGPGPGTLTAQAANASSQTANLPATTATPNPIVFSPKELDFGIQTASSPATTRTVTISNLSQQAQTFASYTGVFNTVPPQYTFTQQSTDCTPATSPNSYTLPPNGSCHLTIALTAPTTATGSFVNAYSTIASRNILLTAYTQPTDIYLSATEIDFGTQFGTPSGVGGKPGIRLPRYLYLSNNSANAVTHTPVTLQAPFTLTDHCPTTLNPHTVCQLEINYQSPAAPSADSTTLTLDESLTVLITGTTKPQPTGVGQSANPNLTLTPAAVTFPNAVPVTTTSSTTQTVTIGNTGPVAFSLALTLTGDFTDATDCPATLAGNATCTVVLTFAPSQPGIRQGLLAVTAGSSAPAYVTLSGTGSAILTAPNNTLAFGSVPVGQPAVQWYKITSPFTTLTATTSAPDFKAILVEDIGFGHGQPSTSAFVSSFTGTCANCWLGVQFTPSAPGSQTAAVTLASSGNPSSITLTGTGTALSGVLLSPTTQDFGTVPINSASAPTLFTVTNLTAAPVTLTAPTPTGDFALSNAPTGGSPCSGPLAPNASCFFNVVFAPTATGSRTGTLTVPASSGPITANLTGFASPDPGLALNPTALLFNNVPGPTATQQNILLTNTGAATLQIGTPTNATPSFTSTNNCTTLAPTAACTIAVTFLPTTATVTDTLQIPVTSSTTGLATYTVPLSGAYTTESAGLQILPNQANYAATPTSTLGGTRQFTITNLTAKSLALNIALPRQFLLNGPACAALAPNASCNFNVTFLPLTNGDITGTLFAQGTPTDGSATLNGLGYVEGFGIGPATLKITGNIIPGQTVLDFGQVPSGQTAAQTVTLTNIGAIPLTIRRLTSQWPFLITSTLCGATLPPTVSCTATLTYTPLNQTTTPGPATPDSGTLIIESDALTGPDLLTLTGRAAPITVAAPSNTAPLVSYALSQSSLTFLATQVGDQSDVQSVTLANTGTTTIHIAGFRPMPDFTVQSNCIGTLVPSASCVINISFTPQASFPNTVSNRISALEITSDSSTALEFLSIFGVANPSPLNFSPFTLNFGSVQIGTSATLPVQITNITTAPIAIQTISAVGPYTATGDCPTEGNTLAPSTSCTEQVTFTPTTPATIGGLLSIRSSASTLPIEYPLTGKGIQSRLQAVPSTLSFSSIALGASAAQTITLTNTGTAPITNLALTITGDYAISIPCATSTLTPGNSCQITVTFAPTTLGSLTGTITSTDPNTGLQNLNIPLTGTGVSSGAFTLTVNGGPSATLTIPSEHAADYTLQLTPQSGFAGTVIFNCTPVNPGAWATCSLLPSSITLNGAAQNSIATLNTVAEYIPQTTATNTRSRTLLCLLPLSALLFWRSKNRTLQKHPLRLLLFAIILTLPTLWISGCGRGDTDPNLRFTPPGTYLYQVTASSTTGVQLSQTVTLNLIVTAH</sequence>
<dbReference type="Pfam" id="PF22073">
    <property type="entry name" value="Cep192_D4"/>
    <property type="match status" value="1"/>
</dbReference>
<dbReference type="PANTHER" id="PTHR46127">
    <property type="entry name" value="CILIA- AND FLAGELLA-ASSOCIATED PROTEIN 65"/>
    <property type="match status" value="1"/>
</dbReference>
<evidence type="ECO:0000256" key="5">
    <source>
        <dbReference type="ARBA" id="ARBA00023273"/>
    </source>
</evidence>
<dbReference type="NCBIfam" id="NF012200">
    <property type="entry name" value="choice_anch_D"/>
    <property type="match status" value="8"/>
</dbReference>
<dbReference type="InterPro" id="IPR053879">
    <property type="entry name" value="HYDIN_VesB_CFA65-like_Ig"/>
</dbReference>
<evidence type="ECO:0000313" key="9">
    <source>
        <dbReference type="EMBL" id="NYF89652.1"/>
    </source>
</evidence>
<comment type="subcellular location">
    <subcellularLocation>
        <location evidence="1">Cell projection</location>
        <location evidence="1">Cilium</location>
    </subcellularLocation>
    <subcellularLocation>
        <location evidence="2">Cytoplasm</location>
    </subcellularLocation>
</comment>
<keyword evidence="3" id="KW-0963">Cytoplasm</keyword>
<keyword evidence="4" id="KW-0969">Cilium</keyword>
<gene>
    <name evidence="9" type="ORF">HDF08_001719</name>
</gene>
<evidence type="ECO:0000256" key="2">
    <source>
        <dbReference type="ARBA" id="ARBA00004496"/>
    </source>
</evidence>
<dbReference type="EMBL" id="JACCCU010000001">
    <property type="protein sequence ID" value="NYF89652.1"/>
    <property type="molecule type" value="Genomic_DNA"/>
</dbReference>
<evidence type="ECO:0000259" key="7">
    <source>
        <dbReference type="Pfam" id="PF22073"/>
    </source>
</evidence>
<dbReference type="PANTHER" id="PTHR46127:SF1">
    <property type="entry name" value="CILIA- AND FLAGELLA-ASSOCIATED PROTEIN 65"/>
    <property type="match status" value="1"/>
</dbReference>
<protein>
    <recommendedName>
        <fullName evidence="11">Choice-of-anchor D domain-containing protein</fullName>
    </recommendedName>
</protein>
<feature type="domain" description="HYDIN/VesB/CFA65-like Ig-like" evidence="8">
    <location>
        <begin position="1378"/>
        <end position="1443"/>
    </location>
</feature>
<feature type="domain" description="HYDIN/VesB/CFA65-like Ig-like" evidence="8">
    <location>
        <begin position="1155"/>
        <end position="1226"/>
    </location>
</feature>
<dbReference type="InterPro" id="IPR013783">
    <property type="entry name" value="Ig-like_fold"/>
</dbReference>
<evidence type="ECO:0000256" key="6">
    <source>
        <dbReference type="SAM" id="SignalP"/>
    </source>
</evidence>
<feature type="domain" description="Cep192/Spd-2-like" evidence="7">
    <location>
        <begin position="1706"/>
        <end position="1803"/>
    </location>
</feature>
<name>A0A852VJL9_9BACT</name>
<organism evidence="9 10">
    <name type="scientific">Tunturiibacter lichenicola</name>
    <dbReference type="NCBI Taxonomy" id="2051959"/>
    <lineage>
        <taxon>Bacteria</taxon>
        <taxon>Pseudomonadati</taxon>
        <taxon>Acidobacteriota</taxon>
        <taxon>Terriglobia</taxon>
        <taxon>Terriglobales</taxon>
        <taxon>Acidobacteriaceae</taxon>
        <taxon>Tunturiibacter</taxon>
    </lineage>
</organism>
<feature type="chain" id="PRO_5032610489" description="Choice-of-anchor D domain-containing protein" evidence="6">
    <location>
        <begin position="33"/>
        <end position="1987"/>
    </location>
</feature>
<dbReference type="GO" id="GO:0005737">
    <property type="term" value="C:cytoplasm"/>
    <property type="evidence" value="ECO:0007669"/>
    <property type="project" value="UniProtKB-SubCell"/>
</dbReference>
<evidence type="ECO:0000313" key="10">
    <source>
        <dbReference type="Proteomes" id="UP000564385"/>
    </source>
</evidence>
<dbReference type="Gene3D" id="2.60.40.10">
    <property type="entry name" value="Immunoglobulins"/>
    <property type="match status" value="8"/>
</dbReference>
<evidence type="ECO:0008006" key="11">
    <source>
        <dbReference type="Google" id="ProtNLM"/>
    </source>
</evidence>
<dbReference type="Proteomes" id="UP000564385">
    <property type="component" value="Unassembled WGS sequence"/>
</dbReference>
<evidence type="ECO:0000256" key="4">
    <source>
        <dbReference type="ARBA" id="ARBA00023069"/>
    </source>
</evidence>